<reference evidence="1" key="1">
    <citation type="submission" date="2023-04" db="EMBL/GenBank/DDBJ databases">
        <title>Draft Genome sequencing of Naganishia species isolated from polar environments using Oxford Nanopore Technology.</title>
        <authorList>
            <person name="Leo P."/>
            <person name="Venkateswaran K."/>
        </authorList>
    </citation>
    <scope>NUCLEOTIDE SEQUENCE</scope>
    <source>
        <strain evidence="1">DBVPG 5303</strain>
    </source>
</reference>
<organism evidence="1 2">
    <name type="scientific">Naganishia onofrii</name>
    <dbReference type="NCBI Taxonomy" id="1851511"/>
    <lineage>
        <taxon>Eukaryota</taxon>
        <taxon>Fungi</taxon>
        <taxon>Dikarya</taxon>
        <taxon>Basidiomycota</taxon>
        <taxon>Agaricomycotina</taxon>
        <taxon>Tremellomycetes</taxon>
        <taxon>Filobasidiales</taxon>
        <taxon>Filobasidiaceae</taxon>
        <taxon>Naganishia</taxon>
    </lineage>
</organism>
<keyword evidence="2" id="KW-1185">Reference proteome</keyword>
<name>A0ACC2XW52_9TREE</name>
<protein>
    <submittedName>
        <fullName evidence="1">Uncharacterized protein</fullName>
    </submittedName>
</protein>
<comment type="caution">
    <text evidence="1">The sequence shown here is derived from an EMBL/GenBank/DDBJ whole genome shotgun (WGS) entry which is preliminary data.</text>
</comment>
<dbReference type="EMBL" id="JASBWV010000001">
    <property type="protein sequence ID" value="KAJ9128243.1"/>
    <property type="molecule type" value="Genomic_DNA"/>
</dbReference>
<sequence>MAQQTRPRPDNQPVNKEPKRPRIQPAPFFAYPTGKAALGGSTNVPDAWEADYIINNPPETDAQWQKELRRRVKAEKMPRPPVQRPYHWIYACHHAGEIVPEEELPSQPVFTKWDHTLRRPVPLLVYITVNLPRHGDEDVNGALCAVEATLESNGGFRSATRSHADVLLLNLNTVAGRKFQAEAKPDQVIWSREEFEQFAAASVSLDLGRDQHPHEVVVARTNTRSVSAAPPPRRYVWSIKPAAISHSLSHIHRTTRKEFTAEDDDLIIRSIAVLDPNKKRMASKSFYNELMNSKDPNVVHWINRHTAESWRERVRKRQAPFRLRVDAYRHDGIDSTFCTREERENGTIPAGLRKEPTVDRSTAARVPVPVEQDGGSSVDGTIGDVREATVEKSVSSDKSTTKKRKQSSETVSGSERSGTANKKQKFAYSSASNRFPELTMPLCLLRCRTSRRGMMPIDSQLRASPPPAAEAGPSRQRTEIRTATRVKPRKAAEEDVFDDNWDSPNSDASARGKAKHVAKRKPILDKPEVPTKQYLAPASSPAEPLVRTKSFVALEQAMEDAIQEDSAAEGDPDTDDAELENDLHRTIARVRQSTNGTKRNGTSAETHTAPRKNDTQATEMTMSQPSISQVPDTQAHITEGEMTELMHIQNPIQREHANDFPVTMTGRIHLDSVQIQGLPVAIDGAVGQIQPLTVNQLQAVDSVSTPRINGRNGHEATASTARNSGDRQTAGAPTPSASGPPGQPRNASLAQTDQEKRDELTRIVVGLVQEYDLNYTAVHRLILECRKRYQHVSQPLLRGLIEQALAADAQE</sequence>
<gene>
    <name evidence="1" type="ORF">QFC24_000535</name>
</gene>
<evidence type="ECO:0000313" key="1">
    <source>
        <dbReference type="EMBL" id="KAJ9128243.1"/>
    </source>
</evidence>
<evidence type="ECO:0000313" key="2">
    <source>
        <dbReference type="Proteomes" id="UP001234202"/>
    </source>
</evidence>
<dbReference type="Proteomes" id="UP001234202">
    <property type="component" value="Unassembled WGS sequence"/>
</dbReference>
<accession>A0ACC2XW52</accession>
<proteinExistence type="predicted"/>